<reference evidence="3" key="1">
    <citation type="submission" date="2020-02" db="EMBL/GenBank/DDBJ databases">
        <title>Genomic and physiological characterization of two novel Nitrospinaceae genera.</title>
        <authorList>
            <person name="Mueller A.J."/>
            <person name="Jung M.-Y."/>
            <person name="Strachan C.R."/>
            <person name="Herbold C.W."/>
            <person name="Kirkegaard R.H."/>
            <person name="Daims H."/>
        </authorList>
    </citation>
    <scope>NUCLEOTIDE SEQUENCE [LARGE SCALE GENOMIC DNA]</scope>
</reference>
<evidence type="ECO:0000256" key="1">
    <source>
        <dbReference type="SAM" id="Phobius"/>
    </source>
</evidence>
<accession>A0A7T0C0W0</accession>
<organism evidence="2 3">
    <name type="scientific">Candidatus Nitrohelix vancouverensis</name>
    <dbReference type="NCBI Taxonomy" id="2705534"/>
    <lineage>
        <taxon>Bacteria</taxon>
        <taxon>Pseudomonadati</taxon>
        <taxon>Nitrospinota/Tectimicrobiota group</taxon>
        <taxon>Nitrospinota</taxon>
        <taxon>Nitrospinia</taxon>
        <taxon>Nitrospinales</taxon>
        <taxon>Nitrospinaceae</taxon>
        <taxon>Candidatus Nitrohelix</taxon>
    </lineage>
</organism>
<gene>
    <name evidence="2" type="ORF">G3M78_03265</name>
</gene>
<keyword evidence="1" id="KW-0472">Membrane</keyword>
<name>A0A7T0C0W0_9BACT</name>
<feature type="transmembrane region" description="Helical" evidence="1">
    <location>
        <begin position="62"/>
        <end position="85"/>
    </location>
</feature>
<dbReference type="KEGG" id="nva:G3M78_03265"/>
<dbReference type="Proteomes" id="UP000594464">
    <property type="component" value="Chromosome"/>
</dbReference>
<feature type="transmembrane region" description="Helical" evidence="1">
    <location>
        <begin position="212"/>
        <end position="229"/>
    </location>
</feature>
<feature type="transmembrane region" description="Helical" evidence="1">
    <location>
        <begin position="126"/>
        <end position="147"/>
    </location>
</feature>
<proteinExistence type="predicted"/>
<protein>
    <submittedName>
        <fullName evidence="2">Uncharacterized protein</fullName>
    </submittedName>
</protein>
<dbReference type="EMBL" id="CP048620">
    <property type="protein sequence ID" value="QPJ64467.1"/>
    <property type="molecule type" value="Genomic_DNA"/>
</dbReference>
<sequence>MHCPKCQREQEPSESCPYCGIVFAKFEEIQKRKQEALSAPPRSANEGTEDNTENLLKEAEGFFWRTAPMGVLAVLLGLFAFLMLWIAVHGVFSPDSILLALVHNVNLVFHEAGHMIFAIFGNDTLTILGGSLGQLLIPIIVAVAFFLRRDYPGFAFGVFWLFESLLDVALYMQDARELKLQLIGGLGMEAHDWRNLFNHWDLWRSDQLIVKIVRWVSWLGMLAICIDMARRVWKQRKENFI</sequence>
<keyword evidence="1" id="KW-1133">Transmembrane helix</keyword>
<dbReference type="AlphaFoldDB" id="A0A7T0C0W0"/>
<feature type="transmembrane region" description="Helical" evidence="1">
    <location>
        <begin position="154"/>
        <end position="172"/>
    </location>
</feature>
<evidence type="ECO:0000313" key="2">
    <source>
        <dbReference type="EMBL" id="QPJ64467.1"/>
    </source>
</evidence>
<keyword evidence="1" id="KW-0812">Transmembrane</keyword>
<evidence type="ECO:0000313" key="3">
    <source>
        <dbReference type="Proteomes" id="UP000594464"/>
    </source>
</evidence>